<sequence>MNSANSTRDRPKKVLFAGKKKIDVKVNVMDTVFDFMVEQESTGRHLFEKVFSQVVEKKKPIEMKFRARYYPEDICEVTDFASQVKESIITGDVYSPPDTAVLLASYSAQIKYGDYSPEYPKQEYFSNEVVLPQRISSSILVIRMKRKICWSCVQAIMSYSFVEGTQTAYGASPFRKAELLIQSDEGNNTTDNVPKDAVHKEYMEVKIEEEGKNLNNDEIEDDQEHSQGESINRTEYDSSKGSIVKDLMAKKKKYDHPDEKRRQSEHEVSVMFFEDSPSVSASVPSTPTVDGQCFENEGIFSHFKLPKTNKLELHGMSSNEPMHVQIETLFNEPVQVQKETSTNESVQVQKETSTNEPVQVQRESSINESVQVQKETSISVPVEVQQVKLSSEPVQIQNEISTNEPVQVREGNLNCEPVQALEQSTAEAVSLLHLHTSARDTSEAFSSPSDMPEGPAREYCPSHGNRTLQKKLKQDTKGNLNKTKNQPKEKGRLHKKYVIFKGENMPDEPHSENKASSSDFQVCRLDDKQVNVQDKYADHNWIKLKVCEYKL</sequence>
<proteinExistence type="predicted"/>
<name>A0AAD9JL19_9ANNE</name>
<feature type="compositionally biased region" description="Basic and acidic residues" evidence="1">
    <location>
        <begin position="224"/>
        <end position="238"/>
    </location>
</feature>
<dbReference type="InterPro" id="IPR014352">
    <property type="entry name" value="FERM/acyl-CoA-bd_prot_sf"/>
</dbReference>
<gene>
    <name evidence="3" type="ORF">LSH36_260g05021</name>
</gene>
<feature type="region of interest" description="Disordered" evidence="1">
    <location>
        <begin position="209"/>
        <end position="238"/>
    </location>
</feature>
<dbReference type="SUPFAM" id="SSF47031">
    <property type="entry name" value="Second domain of FERM"/>
    <property type="match status" value="1"/>
</dbReference>
<evidence type="ECO:0000313" key="4">
    <source>
        <dbReference type="Proteomes" id="UP001208570"/>
    </source>
</evidence>
<evidence type="ECO:0000313" key="3">
    <source>
        <dbReference type="EMBL" id="KAK2154701.1"/>
    </source>
</evidence>
<dbReference type="InterPro" id="IPR011174">
    <property type="entry name" value="ERM"/>
</dbReference>
<organism evidence="3 4">
    <name type="scientific">Paralvinella palmiformis</name>
    <dbReference type="NCBI Taxonomy" id="53620"/>
    <lineage>
        <taxon>Eukaryota</taxon>
        <taxon>Metazoa</taxon>
        <taxon>Spiralia</taxon>
        <taxon>Lophotrochozoa</taxon>
        <taxon>Annelida</taxon>
        <taxon>Polychaeta</taxon>
        <taxon>Sedentaria</taxon>
        <taxon>Canalipalpata</taxon>
        <taxon>Terebellida</taxon>
        <taxon>Terebelliformia</taxon>
        <taxon>Alvinellidae</taxon>
        <taxon>Paralvinella</taxon>
    </lineage>
</organism>
<dbReference type="InterPro" id="IPR035963">
    <property type="entry name" value="FERM_2"/>
</dbReference>
<dbReference type="CDD" id="cd14473">
    <property type="entry name" value="FERM_B-lobe"/>
    <property type="match status" value="1"/>
</dbReference>
<dbReference type="PANTHER" id="PTHR23281">
    <property type="entry name" value="MERLIN/MOESIN/EZRIN/RADIXIN"/>
    <property type="match status" value="1"/>
</dbReference>
<keyword evidence="4" id="KW-1185">Reference proteome</keyword>
<reference evidence="3" key="1">
    <citation type="journal article" date="2023" name="Mol. Biol. Evol.">
        <title>Third-Generation Sequencing Reveals the Adaptive Role of the Epigenome in Three Deep-Sea Polychaetes.</title>
        <authorList>
            <person name="Perez M."/>
            <person name="Aroh O."/>
            <person name="Sun Y."/>
            <person name="Lan Y."/>
            <person name="Juniper S.K."/>
            <person name="Young C.R."/>
            <person name="Angers B."/>
            <person name="Qian P.Y."/>
        </authorList>
    </citation>
    <scope>NUCLEOTIDE SEQUENCE</scope>
    <source>
        <strain evidence="3">P08H-3</strain>
    </source>
</reference>
<dbReference type="EMBL" id="JAODUP010000260">
    <property type="protein sequence ID" value="KAK2154701.1"/>
    <property type="molecule type" value="Genomic_DNA"/>
</dbReference>
<dbReference type="Proteomes" id="UP001208570">
    <property type="component" value="Unassembled WGS sequence"/>
</dbReference>
<dbReference type="InterPro" id="IPR019748">
    <property type="entry name" value="FERM_central"/>
</dbReference>
<dbReference type="PRINTS" id="PR00935">
    <property type="entry name" value="BAND41"/>
</dbReference>
<dbReference type="GO" id="GO:0003779">
    <property type="term" value="F:actin binding"/>
    <property type="evidence" value="ECO:0007669"/>
    <property type="project" value="InterPro"/>
</dbReference>
<feature type="region of interest" description="Disordered" evidence="1">
    <location>
        <begin position="439"/>
        <end position="491"/>
    </location>
</feature>
<accession>A0AAD9JL19</accession>
<protein>
    <recommendedName>
        <fullName evidence="2">FERM central domain-containing protein</fullName>
    </recommendedName>
</protein>
<dbReference type="Pfam" id="PF00373">
    <property type="entry name" value="FERM_M"/>
    <property type="match status" value="1"/>
</dbReference>
<dbReference type="AlphaFoldDB" id="A0AAD9JL19"/>
<evidence type="ECO:0000256" key="1">
    <source>
        <dbReference type="SAM" id="MobiDB-lite"/>
    </source>
</evidence>
<feature type="domain" description="FERM central" evidence="2">
    <location>
        <begin position="83"/>
        <end position="137"/>
    </location>
</feature>
<feature type="region of interest" description="Disordered" evidence="1">
    <location>
        <begin position="340"/>
        <end position="367"/>
    </location>
</feature>
<evidence type="ECO:0000259" key="2">
    <source>
        <dbReference type="Pfam" id="PF00373"/>
    </source>
</evidence>
<dbReference type="Gene3D" id="1.20.80.10">
    <property type="match status" value="1"/>
</dbReference>
<dbReference type="InterPro" id="IPR019749">
    <property type="entry name" value="Band_41_domain"/>
</dbReference>
<comment type="caution">
    <text evidence="3">The sequence shown here is derived from an EMBL/GenBank/DDBJ whole genome shotgun (WGS) entry which is preliminary data.</text>
</comment>